<dbReference type="Proteomes" id="UP000281909">
    <property type="component" value="Chromosome"/>
</dbReference>
<feature type="transmembrane region" description="Helical" evidence="1">
    <location>
        <begin position="242"/>
        <end position="261"/>
    </location>
</feature>
<keyword evidence="1" id="KW-0812">Transmembrane</keyword>
<feature type="domain" description="Acyltransferase 3" evidence="2">
    <location>
        <begin position="5"/>
        <end position="317"/>
    </location>
</feature>
<feature type="transmembrane region" description="Helical" evidence="1">
    <location>
        <begin position="31"/>
        <end position="51"/>
    </location>
</feature>
<dbReference type="GO" id="GO:0009103">
    <property type="term" value="P:lipopolysaccharide biosynthetic process"/>
    <property type="evidence" value="ECO:0007669"/>
    <property type="project" value="TreeGrafter"/>
</dbReference>
<dbReference type="GO" id="GO:0016747">
    <property type="term" value="F:acyltransferase activity, transferring groups other than amino-acyl groups"/>
    <property type="evidence" value="ECO:0007669"/>
    <property type="project" value="InterPro"/>
</dbReference>
<evidence type="ECO:0000259" key="2">
    <source>
        <dbReference type="Pfam" id="PF01757"/>
    </source>
</evidence>
<accession>A0A448DXB5</accession>
<feature type="transmembrane region" description="Helical" evidence="1">
    <location>
        <begin position="165"/>
        <end position="182"/>
    </location>
</feature>
<keyword evidence="4" id="KW-0808">Transferase</keyword>
<feature type="transmembrane region" description="Helical" evidence="1">
    <location>
        <begin position="7"/>
        <end position="25"/>
    </location>
</feature>
<keyword evidence="1" id="KW-1133">Transmembrane helix</keyword>
<dbReference type="PANTHER" id="PTHR23028">
    <property type="entry name" value="ACETYLTRANSFERASE"/>
    <property type="match status" value="1"/>
</dbReference>
<evidence type="ECO:0000313" key="4">
    <source>
        <dbReference type="EMBL" id="VEF11390.1"/>
    </source>
</evidence>
<dbReference type="Pfam" id="PF19040">
    <property type="entry name" value="SGNH"/>
    <property type="match status" value="1"/>
</dbReference>
<dbReference type="EC" id="2.3.1.-" evidence="4"/>
<feature type="transmembrane region" description="Helical" evidence="1">
    <location>
        <begin position="72"/>
        <end position="91"/>
    </location>
</feature>
<dbReference type="OrthoDB" id="9767863at2"/>
<dbReference type="AlphaFoldDB" id="A0A448DXB5"/>
<evidence type="ECO:0000256" key="1">
    <source>
        <dbReference type="SAM" id="Phobius"/>
    </source>
</evidence>
<dbReference type="RefSeq" id="WP_126368140.1">
    <property type="nucleotide sequence ID" value="NZ_LR134318.1"/>
</dbReference>
<dbReference type="Pfam" id="PF01757">
    <property type="entry name" value="Acyl_transf_3"/>
    <property type="match status" value="1"/>
</dbReference>
<dbReference type="GO" id="GO:0016020">
    <property type="term" value="C:membrane"/>
    <property type="evidence" value="ECO:0007669"/>
    <property type="project" value="TreeGrafter"/>
</dbReference>
<proteinExistence type="predicted"/>
<dbReference type="InterPro" id="IPR043968">
    <property type="entry name" value="SGNH"/>
</dbReference>
<evidence type="ECO:0000313" key="5">
    <source>
        <dbReference type="Proteomes" id="UP000281909"/>
    </source>
</evidence>
<dbReference type="InterPro" id="IPR002656">
    <property type="entry name" value="Acyl_transf_3_dom"/>
</dbReference>
<name>A0A448DXB5_PSEFL</name>
<keyword evidence="4" id="KW-0012">Acyltransferase</keyword>
<reference evidence="4 5" key="1">
    <citation type="submission" date="2018-12" db="EMBL/GenBank/DDBJ databases">
        <authorList>
            <consortium name="Pathogen Informatics"/>
        </authorList>
    </citation>
    <scope>NUCLEOTIDE SEQUENCE [LARGE SCALE GENOMIC DNA]</scope>
    <source>
        <strain evidence="4 5">NCTC9428</strain>
    </source>
</reference>
<protein>
    <submittedName>
        <fullName evidence="4">Acyltransferase</fullName>
        <ecNumber evidence="4">2.3.1.-</ecNumber>
    </submittedName>
</protein>
<evidence type="ECO:0000259" key="3">
    <source>
        <dbReference type="Pfam" id="PF19040"/>
    </source>
</evidence>
<organism evidence="4 5">
    <name type="scientific">Pseudomonas fluorescens</name>
    <dbReference type="NCBI Taxonomy" id="294"/>
    <lineage>
        <taxon>Bacteria</taxon>
        <taxon>Pseudomonadati</taxon>
        <taxon>Pseudomonadota</taxon>
        <taxon>Gammaproteobacteria</taxon>
        <taxon>Pseudomonadales</taxon>
        <taxon>Pseudomonadaceae</taxon>
        <taxon>Pseudomonas</taxon>
    </lineage>
</organism>
<gene>
    <name evidence="4" type="primary">oatA_3</name>
    <name evidence="4" type="ORF">NCTC9428_03008</name>
</gene>
<feature type="transmembrane region" description="Helical" evidence="1">
    <location>
        <begin position="141"/>
        <end position="158"/>
    </location>
</feature>
<feature type="transmembrane region" description="Helical" evidence="1">
    <location>
        <begin position="336"/>
        <end position="358"/>
    </location>
</feature>
<feature type="transmembrane region" description="Helical" evidence="1">
    <location>
        <begin position="306"/>
        <end position="324"/>
    </location>
</feature>
<sequence>MQFRKNINALRALAVLSVVLFHFRIPGFAGGFAGVDVFFVISGFLMTGIIVTGLQQQRFSLLGFYASRARRIIPALLTLCVALLIFGYVYLPLDDFRETIRTIKSSLLFSSNFLFSKDGNYFDAPLHENWLLHTWSLSVEWQFYLLYPVLIMGFYKYLSAEKTRRALLALAVISFGASVLLSQTKPVFAFYMLPTRAWEMLAGGLVFLYPLRLTQRSGLLCEGLGLLAVVTSVVCLSEDDLWPGYLALWPVLGTVMVIYGNTQSLFSRHRILQFTGSISYSVYLWHWPLVVLLYLCGLLSSWPHVLGAIACSFVLGALSFHFVESKVSGASTAPRTLAKFASLTIGLIAIASMTSSLVKQYPASRLAFVDLGQPQYTSTLYPQECYSNAHEAADCKLGSGEVSVILFGDSHAQSTAAAVQMNNPQAALSWSRGGCPPLRNFEMRDKNLQRQCLAFNDEKLEVLKHSYAGVPVVLFSRAALYADPSRNNGYRIHFADQPAPGEAGFIDAYVAEYSRTVCEIAQHHPVYIVRPIPEMPFSVYKGLNLNQRLFQQASDISVPLLDYQKRNRIANFTIEAAARQCNATVIDPTPYLCPNGSCMGSKKGVALYFDDNHLVDAGNRQLQGLFKDLFKSI</sequence>
<dbReference type="EMBL" id="LR134318">
    <property type="protein sequence ID" value="VEF11390.1"/>
    <property type="molecule type" value="Genomic_DNA"/>
</dbReference>
<keyword evidence="1" id="KW-0472">Membrane</keyword>
<dbReference type="InterPro" id="IPR050879">
    <property type="entry name" value="Acyltransferase_3"/>
</dbReference>
<feature type="transmembrane region" description="Helical" evidence="1">
    <location>
        <begin position="188"/>
        <end position="211"/>
    </location>
</feature>
<dbReference type="PANTHER" id="PTHR23028:SF53">
    <property type="entry name" value="ACYL_TRANSF_3 DOMAIN-CONTAINING PROTEIN"/>
    <property type="match status" value="1"/>
</dbReference>
<feature type="transmembrane region" description="Helical" evidence="1">
    <location>
        <begin position="282"/>
        <end position="300"/>
    </location>
</feature>
<feature type="domain" description="SGNH" evidence="3">
    <location>
        <begin position="385"/>
        <end position="627"/>
    </location>
</feature>
<feature type="transmembrane region" description="Helical" evidence="1">
    <location>
        <begin position="218"/>
        <end position="236"/>
    </location>
</feature>